<feature type="region of interest" description="Disordered" evidence="1">
    <location>
        <begin position="209"/>
        <end position="228"/>
    </location>
</feature>
<feature type="region of interest" description="Disordered" evidence="1">
    <location>
        <begin position="119"/>
        <end position="168"/>
    </location>
</feature>
<proteinExistence type="predicted"/>
<dbReference type="OrthoDB" id="5098667at2759"/>
<dbReference type="AlphaFoldDB" id="A0A8H5YT25"/>
<accession>A0A8H5YT25</accession>
<reference evidence="2 3" key="1">
    <citation type="submission" date="2020-05" db="EMBL/GenBank/DDBJ databases">
        <title>Identification and distribution of gene clusters putatively required for synthesis of sphingolipid metabolism inhibitors in phylogenetically diverse species of the filamentous fungus Fusarium.</title>
        <authorList>
            <person name="Kim H.-S."/>
            <person name="Busman M."/>
            <person name="Brown D.W."/>
            <person name="Divon H."/>
            <person name="Uhlig S."/>
            <person name="Proctor R.H."/>
        </authorList>
    </citation>
    <scope>NUCLEOTIDE SEQUENCE [LARGE SCALE GENOMIC DNA]</scope>
    <source>
        <strain evidence="2 3">NRRL 66235</strain>
    </source>
</reference>
<evidence type="ECO:0000313" key="3">
    <source>
        <dbReference type="Proteomes" id="UP000544331"/>
    </source>
</evidence>
<evidence type="ECO:0000256" key="1">
    <source>
        <dbReference type="SAM" id="MobiDB-lite"/>
    </source>
</evidence>
<evidence type="ECO:0000313" key="2">
    <source>
        <dbReference type="EMBL" id="KAF5717967.1"/>
    </source>
</evidence>
<protein>
    <submittedName>
        <fullName evidence="2">Uncharacterized protein</fullName>
    </submittedName>
</protein>
<comment type="caution">
    <text evidence="2">The sequence shown here is derived from an EMBL/GenBank/DDBJ whole genome shotgun (WGS) entry which is preliminary data.</text>
</comment>
<organism evidence="2 3">
    <name type="scientific">Fusarium mundagurra</name>
    <dbReference type="NCBI Taxonomy" id="1567541"/>
    <lineage>
        <taxon>Eukaryota</taxon>
        <taxon>Fungi</taxon>
        <taxon>Dikarya</taxon>
        <taxon>Ascomycota</taxon>
        <taxon>Pezizomycotina</taxon>
        <taxon>Sordariomycetes</taxon>
        <taxon>Hypocreomycetidae</taxon>
        <taxon>Hypocreales</taxon>
        <taxon>Nectriaceae</taxon>
        <taxon>Fusarium</taxon>
        <taxon>Fusarium fujikuroi species complex</taxon>
    </lineage>
</organism>
<gene>
    <name evidence="2" type="ORF">FMUND_5511</name>
</gene>
<name>A0A8H5YT25_9HYPO</name>
<sequence length="270" mass="30570">MQESLHSLLIPSSFMPLLSSSKVFERANNTSFECSTEAIFVDTGIRIYPWETVLSEKIAKVAANIHRLLGEYRKEKFGDIKIYLVTCAFADAWRGMKPALYPKRLQEKQLFFPVSHKNLADATTDNEREGSETEPSIPTPERPQTNPMTRKHPANESLLETSPKQQRRQAITLRWGKGQLPEDATEASRHRFNSHPAASLLIRFTAPSQRPSLQHSGPLRTASKQKRRYKNVKQGIKQLYPAKAFMLGSDSYAGSTTFNIKKIVLQAEDP</sequence>
<dbReference type="EMBL" id="JAAOAN010000175">
    <property type="protein sequence ID" value="KAF5717967.1"/>
    <property type="molecule type" value="Genomic_DNA"/>
</dbReference>
<dbReference type="Proteomes" id="UP000544331">
    <property type="component" value="Unassembled WGS sequence"/>
</dbReference>
<keyword evidence="3" id="KW-1185">Reference proteome</keyword>